<keyword evidence="1" id="KW-0805">Transcription regulation</keyword>
<evidence type="ECO:0000259" key="6">
    <source>
        <dbReference type="PROSITE" id="PS50090"/>
    </source>
</evidence>
<comment type="caution">
    <text evidence="7">The sequence shown here is derived from an EMBL/GenBank/DDBJ whole genome shotgun (WGS) entry which is preliminary data.</text>
</comment>
<keyword evidence="2" id="KW-0238">DNA-binding</keyword>
<dbReference type="Pfam" id="PF00249">
    <property type="entry name" value="Myb_DNA-binding"/>
    <property type="match status" value="1"/>
</dbReference>
<dbReference type="PROSITE" id="PS50090">
    <property type="entry name" value="MYB_LIKE"/>
    <property type="match status" value="2"/>
</dbReference>
<accession>A0A9N9ARD1</accession>
<evidence type="ECO:0000256" key="5">
    <source>
        <dbReference type="SAM" id="MobiDB-lite"/>
    </source>
</evidence>
<dbReference type="GO" id="GO:0001006">
    <property type="term" value="F:RNA polymerase III type 3 promoter sequence-specific DNA binding"/>
    <property type="evidence" value="ECO:0007669"/>
    <property type="project" value="TreeGrafter"/>
</dbReference>
<dbReference type="InterPro" id="IPR001005">
    <property type="entry name" value="SANT/Myb"/>
</dbReference>
<dbReference type="EMBL" id="CAJVPK010000687">
    <property type="protein sequence ID" value="CAG8540034.1"/>
    <property type="molecule type" value="Genomic_DNA"/>
</dbReference>
<keyword evidence="8" id="KW-1185">Reference proteome</keyword>
<name>A0A9N9ARD1_9GLOM</name>
<feature type="region of interest" description="Disordered" evidence="5">
    <location>
        <begin position="69"/>
        <end position="130"/>
    </location>
</feature>
<gene>
    <name evidence="7" type="ORF">DEBURN_LOCUS6563</name>
</gene>
<reference evidence="7" key="1">
    <citation type="submission" date="2021-06" db="EMBL/GenBank/DDBJ databases">
        <authorList>
            <person name="Kallberg Y."/>
            <person name="Tangrot J."/>
            <person name="Rosling A."/>
        </authorList>
    </citation>
    <scope>NUCLEOTIDE SEQUENCE</scope>
    <source>
        <strain evidence="7">AZ414A</strain>
    </source>
</reference>
<keyword evidence="4" id="KW-0539">Nucleus</keyword>
<feature type="compositionally biased region" description="Basic and acidic residues" evidence="5">
    <location>
        <begin position="87"/>
        <end position="105"/>
    </location>
</feature>
<evidence type="ECO:0000256" key="3">
    <source>
        <dbReference type="ARBA" id="ARBA00023163"/>
    </source>
</evidence>
<dbReference type="InterPro" id="IPR051575">
    <property type="entry name" value="Myb-like_DNA-bd"/>
</dbReference>
<evidence type="ECO:0000256" key="4">
    <source>
        <dbReference type="ARBA" id="ARBA00023242"/>
    </source>
</evidence>
<dbReference type="PANTHER" id="PTHR46621">
    <property type="entry name" value="SNRNA-ACTIVATING PROTEIN COMPLEX SUBUNIT 4"/>
    <property type="match status" value="1"/>
</dbReference>
<evidence type="ECO:0000256" key="1">
    <source>
        <dbReference type="ARBA" id="ARBA00023015"/>
    </source>
</evidence>
<evidence type="ECO:0000313" key="7">
    <source>
        <dbReference type="EMBL" id="CAG8540034.1"/>
    </source>
</evidence>
<feature type="compositionally biased region" description="Low complexity" evidence="5">
    <location>
        <begin position="15"/>
        <end position="24"/>
    </location>
</feature>
<feature type="compositionally biased region" description="Basic residues" evidence="5">
    <location>
        <begin position="106"/>
        <end position="130"/>
    </location>
</feature>
<dbReference type="GO" id="GO:0042796">
    <property type="term" value="P:snRNA transcription by RNA polymerase III"/>
    <property type="evidence" value="ECO:0007669"/>
    <property type="project" value="TreeGrafter"/>
</dbReference>
<feature type="domain" description="Myb-like" evidence="6">
    <location>
        <begin position="125"/>
        <end position="187"/>
    </location>
</feature>
<sequence>MFQEKSKFRFLKRLNNNNNNNNSNFRRTYSSTDKSKKDDNKKFQKKKSNNKISKKEYRARLLASLSRTSTGRWVPPFPPPQKIKRKELKELKESEESKEFKEKTRGRNKKSKKKQSTKSPKKFNPNKKPKMRWTEEEDNYLLSLIKIHGENWEKLSEILEQESWKKIKELFPNRTIQELKNNYFQYGSLNPKSDKPIVNVGMWSKQELKRFEKALDKYANNFKEYELDDFNELWINISNEVKTRSERQCRKMYYWQHSRPYDYERIKFHNK</sequence>
<dbReference type="Gene3D" id="1.10.10.60">
    <property type="entry name" value="Homeodomain-like"/>
    <property type="match status" value="2"/>
</dbReference>
<dbReference type="PANTHER" id="PTHR46621:SF1">
    <property type="entry name" value="SNRNA-ACTIVATING PROTEIN COMPLEX SUBUNIT 4"/>
    <property type="match status" value="1"/>
</dbReference>
<dbReference type="Proteomes" id="UP000789706">
    <property type="component" value="Unassembled WGS sequence"/>
</dbReference>
<protein>
    <submittedName>
        <fullName evidence="7">10979_t:CDS:1</fullName>
    </submittedName>
</protein>
<dbReference type="GO" id="GO:0019185">
    <property type="term" value="C:snRNA-activating protein complex"/>
    <property type="evidence" value="ECO:0007669"/>
    <property type="project" value="TreeGrafter"/>
</dbReference>
<dbReference type="SUPFAM" id="SSF46689">
    <property type="entry name" value="Homeodomain-like"/>
    <property type="match status" value="2"/>
</dbReference>
<evidence type="ECO:0000313" key="8">
    <source>
        <dbReference type="Proteomes" id="UP000789706"/>
    </source>
</evidence>
<proteinExistence type="predicted"/>
<feature type="compositionally biased region" description="Basic and acidic residues" evidence="5">
    <location>
        <begin position="33"/>
        <end position="42"/>
    </location>
</feature>
<dbReference type="GO" id="GO:0000978">
    <property type="term" value="F:RNA polymerase II cis-regulatory region sequence-specific DNA binding"/>
    <property type="evidence" value="ECO:0007669"/>
    <property type="project" value="TreeGrafter"/>
</dbReference>
<feature type="domain" description="Myb-like" evidence="6">
    <location>
        <begin position="195"/>
        <end position="253"/>
    </location>
</feature>
<dbReference type="InterPro" id="IPR009057">
    <property type="entry name" value="Homeodomain-like_sf"/>
</dbReference>
<dbReference type="AlphaFoldDB" id="A0A9N9ARD1"/>
<dbReference type="CDD" id="cd00167">
    <property type="entry name" value="SANT"/>
    <property type="match status" value="1"/>
</dbReference>
<dbReference type="OrthoDB" id="2143914at2759"/>
<keyword evidence="3" id="KW-0804">Transcription</keyword>
<organism evidence="7 8">
    <name type="scientific">Diversispora eburnea</name>
    <dbReference type="NCBI Taxonomy" id="1213867"/>
    <lineage>
        <taxon>Eukaryota</taxon>
        <taxon>Fungi</taxon>
        <taxon>Fungi incertae sedis</taxon>
        <taxon>Mucoromycota</taxon>
        <taxon>Glomeromycotina</taxon>
        <taxon>Glomeromycetes</taxon>
        <taxon>Diversisporales</taxon>
        <taxon>Diversisporaceae</taxon>
        <taxon>Diversispora</taxon>
    </lineage>
</organism>
<feature type="region of interest" description="Disordered" evidence="5">
    <location>
        <begin position="14"/>
        <end position="57"/>
    </location>
</feature>
<dbReference type="GO" id="GO:0042795">
    <property type="term" value="P:snRNA transcription by RNA polymerase II"/>
    <property type="evidence" value="ECO:0007669"/>
    <property type="project" value="TreeGrafter"/>
</dbReference>
<dbReference type="SMART" id="SM00717">
    <property type="entry name" value="SANT"/>
    <property type="match status" value="2"/>
</dbReference>
<evidence type="ECO:0000256" key="2">
    <source>
        <dbReference type="ARBA" id="ARBA00023125"/>
    </source>
</evidence>